<protein>
    <submittedName>
        <fullName evidence="7">HSP20-like chaperone</fullName>
    </submittedName>
</protein>
<dbReference type="Proteomes" id="UP000193218">
    <property type="component" value="Unassembled WGS sequence"/>
</dbReference>
<dbReference type="Pfam" id="PF04968">
    <property type="entry name" value="CHORD"/>
    <property type="match status" value="2"/>
</dbReference>
<dbReference type="GeneID" id="33560199"/>
<evidence type="ECO:0000259" key="6">
    <source>
        <dbReference type="PROSITE" id="PS51401"/>
    </source>
</evidence>
<dbReference type="InterPro" id="IPR007052">
    <property type="entry name" value="CS_dom"/>
</dbReference>
<dbReference type="STRING" id="4999.A0A1Y1UEV8"/>
<keyword evidence="2" id="KW-0677">Repeat</keyword>
<dbReference type="Gene3D" id="4.10.1130.20">
    <property type="match status" value="2"/>
</dbReference>
<dbReference type="AlphaFoldDB" id="A0A1Y1UEV8"/>
<evidence type="ECO:0000313" key="7">
    <source>
        <dbReference type="EMBL" id="ORX36519.1"/>
    </source>
</evidence>
<dbReference type="PROSITE" id="PS51401">
    <property type="entry name" value="CHORD"/>
    <property type="match status" value="2"/>
</dbReference>
<comment type="caution">
    <text evidence="7">The sequence shown here is derived from an EMBL/GenBank/DDBJ whole genome shotgun (WGS) entry which is preliminary data.</text>
</comment>
<dbReference type="GO" id="GO:0046872">
    <property type="term" value="F:metal ion binding"/>
    <property type="evidence" value="ECO:0007669"/>
    <property type="project" value="UniProtKB-KW"/>
</dbReference>
<feature type="domain" description="CS" evidence="5">
    <location>
        <begin position="230"/>
        <end position="319"/>
    </location>
</feature>
<gene>
    <name evidence="7" type="ORF">BD324DRAFT_651757</name>
</gene>
<dbReference type="InParanoid" id="A0A1Y1UEV8"/>
<feature type="compositionally biased region" description="Pro residues" evidence="4">
    <location>
        <begin position="120"/>
        <end position="132"/>
    </location>
</feature>
<dbReference type="PANTHER" id="PTHR46983:SF3">
    <property type="entry name" value="CHPADIPLOID STATE MAINTENANCE PROTEIN CHPA"/>
    <property type="match status" value="1"/>
</dbReference>
<feature type="domain" description="CHORD" evidence="6">
    <location>
        <begin position="152"/>
        <end position="216"/>
    </location>
</feature>
<dbReference type="Gene3D" id="2.60.40.790">
    <property type="match status" value="1"/>
</dbReference>
<keyword evidence="1" id="KW-0479">Metal-binding</keyword>
<feature type="domain" description="CHORD" evidence="6">
    <location>
        <begin position="4"/>
        <end position="66"/>
    </location>
</feature>
<evidence type="ECO:0000256" key="4">
    <source>
        <dbReference type="SAM" id="MobiDB-lite"/>
    </source>
</evidence>
<feature type="region of interest" description="Disordered" evidence="4">
    <location>
        <begin position="63"/>
        <end position="147"/>
    </location>
</feature>
<evidence type="ECO:0000259" key="5">
    <source>
        <dbReference type="PROSITE" id="PS51203"/>
    </source>
</evidence>
<feature type="compositionally biased region" description="Low complexity" evidence="4">
    <location>
        <begin position="98"/>
        <end position="119"/>
    </location>
</feature>
<dbReference type="RefSeq" id="XP_021870620.1">
    <property type="nucleotide sequence ID" value="XM_022018390.1"/>
</dbReference>
<dbReference type="InterPro" id="IPR039790">
    <property type="entry name" value="CHRD1"/>
</dbReference>
<dbReference type="SUPFAM" id="SSF49764">
    <property type="entry name" value="HSP20-like chaperones"/>
    <property type="match status" value="1"/>
</dbReference>
<dbReference type="InterPro" id="IPR007051">
    <property type="entry name" value="CHORD_dom"/>
</dbReference>
<accession>A0A1Y1UEV8</accession>
<name>A0A1Y1UEV8_9TREE</name>
<dbReference type="Pfam" id="PF04969">
    <property type="entry name" value="CS"/>
    <property type="match status" value="1"/>
</dbReference>
<evidence type="ECO:0000256" key="2">
    <source>
        <dbReference type="ARBA" id="ARBA00022737"/>
    </source>
</evidence>
<proteinExistence type="predicted"/>
<evidence type="ECO:0000256" key="3">
    <source>
        <dbReference type="ARBA" id="ARBA00022833"/>
    </source>
</evidence>
<dbReference type="EMBL" id="NBSH01000008">
    <property type="protein sequence ID" value="ORX36519.1"/>
    <property type="molecule type" value="Genomic_DNA"/>
</dbReference>
<dbReference type="CDD" id="cd06466">
    <property type="entry name" value="p23_CS_SGT1_like"/>
    <property type="match status" value="1"/>
</dbReference>
<dbReference type="PANTHER" id="PTHR46983">
    <property type="entry name" value="CYSTEINE AND HISTIDINE-RICH DOMAIN-CONTAINING PROTEIN 1"/>
    <property type="match status" value="1"/>
</dbReference>
<organism evidence="7 8">
    <name type="scientific">Kockovaella imperatae</name>
    <dbReference type="NCBI Taxonomy" id="4999"/>
    <lineage>
        <taxon>Eukaryota</taxon>
        <taxon>Fungi</taxon>
        <taxon>Dikarya</taxon>
        <taxon>Basidiomycota</taxon>
        <taxon>Agaricomycotina</taxon>
        <taxon>Tremellomycetes</taxon>
        <taxon>Tremellales</taxon>
        <taxon>Cuniculitremaceae</taxon>
        <taxon>Kockovaella</taxon>
    </lineage>
</organism>
<dbReference type="InterPro" id="IPR008978">
    <property type="entry name" value="HSP20-like_chaperone"/>
</dbReference>
<feature type="compositionally biased region" description="Low complexity" evidence="4">
    <location>
        <begin position="75"/>
        <end position="84"/>
    </location>
</feature>
<evidence type="ECO:0000256" key="1">
    <source>
        <dbReference type="ARBA" id="ARBA00022723"/>
    </source>
</evidence>
<dbReference type="OrthoDB" id="1898560at2759"/>
<reference evidence="7 8" key="1">
    <citation type="submission" date="2017-03" db="EMBL/GenBank/DDBJ databases">
        <title>Widespread Adenine N6-methylation of Active Genes in Fungi.</title>
        <authorList>
            <consortium name="DOE Joint Genome Institute"/>
            <person name="Mondo S.J."/>
            <person name="Dannebaum R.O."/>
            <person name="Kuo R.C."/>
            <person name="Louie K.B."/>
            <person name="Bewick A.J."/>
            <person name="Labutti K."/>
            <person name="Haridas S."/>
            <person name="Kuo A."/>
            <person name="Salamov A."/>
            <person name="Ahrendt S.R."/>
            <person name="Lau R."/>
            <person name="Bowen B.P."/>
            <person name="Lipzen A."/>
            <person name="Sullivan W."/>
            <person name="Andreopoulos W.B."/>
            <person name="Clum A."/>
            <person name="Lindquist E."/>
            <person name="Daum C."/>
            <person name="Northen T.R."/>
            <person name="Ramamoorthy G."/>
            <person name="Schmitz R.J."/>
            <person name="Gryganskyi A."/>
            <person name="Culley D."/>
            <person name="Magnuson J."/>
            <person name="James T.Y."/>
            <person name="O'Malley M.A."/>
            <person name="Stajich J.E."/>
            <person name="Spatafora J.W."/>
            <person name="Visel A."/>
            <person name="Grigoriev I.V."/>
        </authorList>
    </citation>
    <scope>NUCLEOTIDE SEQUENCE [LARGE SCALE GENOMIC DNA]</scope>
    <source>
        <strain evidence="7 8">NRRL Y-17943</strain>
    </source>
</reference>
<keyword evidence="3" id="KW-0862">Zinc</keyword>
<feature type="region of interest" description="Disordered" evidence="4">
    <location>
        <begin position="1"/>
        <end position="22"/>
    </location>
</feature>
<sequence length="363" mass="38872">MPRCTRKGCQKEFDESSNEDGSCKYHPGGPVFHEGLKSWSCCNEVNKPVLEFDAFMEIPPCTTGKHSTEAPPKPVATTAPAEPAQGPTKTVNGVETYGQAAPPSSSNGAGSSSKSAPVAALPPAPTPVPAPAQPKETEEDDLSVPVPSGATCKRLGCGATWQGEDISRGSGEQSTCRYHPQSAIFHEGSKGYLCCKRRVLEFSEFLKIEGCTEGNHLFVGAKRDESVEEMVDCRVDFYQTPTQVHVSAFAKGADKSKSTVRFDSQQLHFDFHLPSNKRIAKSLTLYGPIDPASSTFRIVSTKVDITLIKSTPASWPLLELPAEGTELPPGYALTFGVSGRTGTVGGKEIVLAPEEAARRLQQS</sequence>
<keyword evidence="8" id="KW-1185">Reference proteome</keyword>
<evidence type="ECO:0000313" key="8">
    <source>
        <dbReference type="Proteomes" id="UP000193218"/>
    </source>
</evidence>
<dbReference type="PROSITE" id="PS51203">
    <property type="entry name" value="CS"/>
    <property type="match status" value="1"/>
</dbReference>